<dbReference type="Gene3D" id="1.10.3720.10">
    <property type="entry name" value="MetI-like"/>
    <property type="match status" value="1"/>
</dbReference>
<dbReference type="OrthoDB" id="9807065at2"/>
<evidence type="ECO:0000256" key="10">
    <source>
        <dbReference type="RuleBase" id="RU363054"/>
    </source>
</evidence>
<protein>
    <recommendedName>
        <fullName evidence="10">Phosphate transport system permease protein</fullName>
    </recommendedName>
</protein>
<comment type="similarity">
    <text evidence="2 10">Belongs to the binding-protein-dependent transport system permease family. CysTW subfamily.</text>
</comment>
<keyword evidence="8 9" id="KW-0472">Membrane</keyword>
<dbReference type="InterPro" id="IPR035906">
    <property type="entry name" value="MetI-like_sf"/>
</dbReference>
<dbReference type="InterPro" id="IPR051124">
    <property type="entry name" value="Phosphate_Transport_Permease"/>
</dbReference>
<dbReference type="PANTHER" id="PTHR30425:SF1">
    <property type="entry name" value="PHOSPHATE TRANSPORT SYSTEM PERMEASE PROTEIN PSTC"/>
    <property type="match status" value="1"/>
</dbReference>
<organism evidence="12 13">
    <name type="scientific">Desulfurella multipotens</name>
    <dbReference type="NCBI Taxonomy" id="79269"/>
    <lineage>
        <taxon>Bacteria</taxon>
        <taxon>Pseudomonadati</taxon>
        <taxon>Campylobacterota</taxon>
        <taxon>Desulfurellia</taxon>
        <taxon>Desulfurellales</taxon>
        <taxon>Desulfurellaceae</taxon>
        <taxon>Desulfurella</taxon>
    </lineage>
</organism>
<evidence type="ECO:0000313" key="13">
    <source>
        <dbReference type="Proteomes" id="UP000199411"/>
    </source>
</evidence>
<comment type="subcellular location">
    <subcellularLocation>
        <location evidence="1 9">Cell membrane</location>
        <topology evidence="1 9">Multi-pass membrane protein</topology>
    </subcellularLocation>
</comment>
<evidence type="ECO:0000256" key="3">
    <source>
        <dbReference type="ARBA" id="ARBA00022448"/>
    </source>
</evidence>
<keyword evidence="3 9" id="KW-0813">Transport</keyword>
<keyword evidence="5 10" id="KW-0592">Phosphate transport</keyword>
<feature type="transmembrane region" description="Helical" evidence="9">
    <location>
        <begin position="66"/>
        <end position="94"/>
    </location>
</feature>
<dbReference type="CDD" id="cd06261">
    <property type="entry name" value="TM_PBP2"/>
    <property type="match status" value="1"/>
</dbReference>
<dbReference type="InterPro" id="IPR011864">
    <property type="entry name" value="Phosphate_PstC"/>
</dbReference>
<dbReference type="InterPro" id="IPR000515">
    <property type="entry name" value="MetI-like"/>
</dbReference>
<dbReference type="GO" id="GO:0005315">
    <property type="term" value="F:phosphate transmembrane transporter activity"/>
    <property type="evidence" value="ECO:0007669"/>
    <property type="project" value="InterPro"/>
</dbReference>
<evidence type="ECO:0000256" key="9">
    <source>
        <dbReference type="RuleBase" id="RU363032"/>
    </source>
</evidence>
<keyword evidence="6 9" id="KW-0812">Transmembrane</keyword>
<accession>A0A1G6PU73</accession>
<feature type="transmembrane region" description="Helical" evidence="9">
    <location>
        <begin position="42"/>
        <end position="59"/>
    </location>
</feature>
<feature type="transmembrane region" description="Helical" evidence="9">
    <location>
        <begin position="162"/>
        <end position="183"/>
    </location>
</feature>
<evidence type="ECO:0000256" key="2">
    <source>
        <dbReference type="ARBA" id="ARBA00007069"/>
    </source>
</evidence>
<dbReference type="GO" id="GO:0005886">
    <property type="term" value="C:plasma membrane"/>
    <property type="evidence" value="ECO:0007669"/>
    <property type="project" value="UniProtKB-SubCell"/>
</dbReference>
<evidence type="ECO:0000256" key="8">
    <source>
        <dbReference type="ARBA" id="ARBA00023136"/>
    </source>
</evidence>
<dbReference type="GO" id="GO:0006817">
    <property type="term" value="P:phosphate ion transport"/>
    <property type="evidence" value="ECO:0007669"/>
    <property type="project" value="UniProtKB-KW"/>
</dbReference>
<keyword evidence="4 10" id="KW-1003">Cell membrane</keyword>
<feature type="transmembrane region" description="Helical" evidence="9">
    <location>
        <begin position="275"/>
        <end position="296"/>
    </location>
</feature>
<dbReference type="RefSeq" id="WP_025392061.1">
    <property type="nucleotide sequence ID" value="NZ_FMYU01000010.1"/>
</dbReference>
<dbReference type="AlphaFoldDB" id="A0A1G6PU73"/>
<dbReference type="SUPFAM" id="SSF161098">
    <property type="entry name" value="MetI-like"/>
    <property type="match status" value="1"/>
</dbReference>
<dbReference type="EMBL" id="FMYU01000010">
    <property type="protein sequence ID" value="SDC82937.1"/>
    <property type="molecule type" value="Genomic_DNA"/>
</dbReference>
<reference evidence="13" key="1">
    <citation type="submission" date="2016-10" db="EMBL/GenBank/DDBJ databases">
        <authorList>
            <person name="Varghese N."/>
            <person name="Submissions S."/>
        </authorList>
    </citation>
    <scope>NUCLEOTIDE SEQUENCE [LARGE SCALE GENOMIC DNA]</scope>
    <source>
        <strain evidence="13">DSM 8415</strain>
    </source>
</reference>
<dbReference type="Pfam" id="PF00528">
    <property type="entry name" value="BPD_transp_1"/>
    <property type="match status" value="1"/>
</dbReference>
<gene>
    <name evidence="12" type="ORF">SAMN05660835_01422</name>
</gene>
<comment type="function">
    <text evidence="10">Part of the binding-protein-dependent transport system for phosphate; probably responsible for the translocation of the substrate across the membrane.</text>
</comment>
<evidence type="ECO:0000259" key="11">
    <source>
        <dbReference type="PROSITE" id="PS50928"/>
    </source>
</evidence>
<dbReference type="PROSITE" id="PS50928">
    <property type="entry name" value="ABC_TM1"/>
    <property type="match status" value="1"/>
</dbReference>
<feature type="transmembrane region" description="Helical" evidence="9">
    <location>
        <begin position="220"/>
        <end position="244"/>
    </location>
</feature>
<feature type="transmembrane region" description="Helical" evidence="9">
    <location>
        <begin position="106"/>
        <end position="129"/>
    </location>
</feature>
<keyword evidence="7 9" id="KW-1133">Transmembrane helix</keyword>
<dbReference type="PANTHER" id="PTHR30425">
    <property type="entry name" value="PHOSPHATE TRANSPORT SYSTEM PERMEASE PROTEIN PST"/>
    <property type="match status" value="1"/>
</dbReference>
<evidence type="ECO:0000256" key="7">
    <source>
        <dbReference type="ARBA" id="ARBA00022989"/>
    </source>
</evidence>
<evidence type="ECO:0000256" key="1">
    <source>
        <dbReference type="ARBA" id="ARBA00004651"/>
    </source>
</evidence>
<name>A0A1G6PU73_9BACT</name>
<evidence type="ECO:0000256" key="6">
    <source>
        <dbReference type="ARBA" id="ARBA00022692"/>
    </source>
</evidence>
<feature type="transmembrane region" description="Helical" evidence="9">
    <location>
        <begin position="12"/>
        <end position="36"/>
    </location>
</feature>
<evidence type="ECO:0000256" key="5">
    <source>
        <dbReference type="ARBA" id="ARBA00022592"/>
    </source>
</evidence>
<dbReference type="NCBIfam" id="TIGR02138">
    <property type="entry name" value="phosphate_pstC"/>
    <property type="match status" value="1"/>
</dbReference>
<dbReference type="Proteomes" id="UP000199411">
    <property type="component" value="Unassembled WGS sequence"/>
</dbReference>
<sequence>MKKKFIIIDFFLKHISMFFAYFTLLVIAGLFLVLYINSKDAISHFGFFSFITSNVWSPAFDKFGGLIALVGTFLTTVISAIIAIPIALGIAIFLVEICPNFLKTPIGIAIELLAAIPSVIYGFWGLFYLGPLIEKYVQPLFNSTLAKLPVIGQYFYGYSSSVSLFTASVVLAIMIIPFTAALARDALKITPDLLKESAYALGATKWETISKVMFRYSKSAIIGAVLISLGRAIGETMAVTFVIGNQDSLPTSLMSATTTVTATIANEFTEASSHLYLSSMYLLALILFLLSFLLIIGSKMFFLRKTGN</sequence>
<evidence type="ECO:0000313" key="12">
    <source>
        <dbReference type="EMBL" id="SDC82937.1"/>
    </source>
</evidence>
<feature type="domain" description="ABC transmembrane type-1" evidence="11">
    <location>
        <begin position="69"/>
        <end position="298"/>
    </location>
</feature>
<keyword evidence="13" id="KW-1185">Reference proteome</keyword>
<proteinExistence type="inferred from homology"/>
<evidence type="ECO:0000256" key="4">
    <source>
        <dbReference type="ARBA" id="ARBA00022475"/>
    </source>
</evidence>